<feature type="region of interest" description="Disordered" evidence="1">
    <location>
        <begin position="52"/>
        <end position="105"/>
    </location>
</feature>
<sequence>MGSGGVHVRPGVQGPDVADAVTLADAVILAVLGGPPGVQGLERGGERFELGGRARRQPERAAGGVARAGTADDARPGSRAFRLVKPHAAAGSDRSAVPRPRGLCA</sequence>
<evidence type="ECO:0000313" key="2">
    <source>
        <dbReference type="EMBL" id="GAA2208457.1"/>
    </source>
</evidence>
<name>A0ABN3CI23_9ACTN</name>
<feature type="compositionally biased region" description="Low complexity" evidence="1">
    <location>
        <begin position="60"/>
        <end position="69"/>
    </location>
</feature>
<dbReference type="Proteomes" id="UP001499843">
    <property type="component" value="Unassembled WGS sequence"/>
</dbReference>
<dbReference type="EMBL" id="BAAAQX010000009">
    <property type="protein sequence ID" value="GAA2208457.1"/>
    <property type="molecule type" value="Genomic_DNA"/>
</dbReference>
<keyword evidence="3" id="KW-1185">Reference proteome</keyword>
<gene>
    <name evidence="2" type="ORF">GCM10009850_039150</name>
</gene>
<reference evidence="2 3" key="1">
    <citation type="journal article" date="2019" name="Int. J. Syst. Evol. Microbiol.">
        <title>The Global Catalogue of Microorganisms (GCM) 10K type strain sequencing project: providing services to taxonomists for standard genome sequencing and annotation.</title>
        <authorList>
            <consortium name="The Broad Institute Genomics Platform"/>
            <consortium name="The Broad Institute Genome Sequencing Center for Infectious Disease"/>
            <person name="Wu L."/>
            <person name="Ma J."/>
        </authorList>
    </citation>
    <scope>NUCLEOTIDE SEQUENCE [LARGE SCALE GENOMIC DNA]</scope>
    <source>
        <strain evidence="2 3">JCM 16114</strain>
    </source>
</reference>
<comment type="caution">
    <text evidence="2">The sequence shown here is derived from an EMBL/GenBank/DDBJ whole genome shotgun (WGS) entry which is preliminary data.</text>
</comment>
<protein>
    <submittedName>
        <fullName evidence="2">Uncharacterized protein</fullName>
    </submittedName>
</protein>
<evidence type="ECO:0000313" key="3">
    <source>
        <dbReference type="Proteomes" id="UP001499843"/>
    </source>
</evidence>
<proteinExistence type="predicted"/>
<organism evidence="2 3">
    <name type="scientific">Nonomuraea monospora</name>
    <dbReference type="NCBI Taxonomy" id="568818"/>
    <lineage>
        <taxon>Bacteria</taxon>
        <taxon>Bacillati</taxon>
        <taxon>Actinomycetota</taxon>
        <taxon>Actinomycetes</taxon>
        <taxon>Streptosporangiales</taxon>
        <taxon>Streptosporangiaceae</taxon>
        <taxon>Nonomuraea</taxon>
    </lineage>
</organism>
<evidence type="ECO:0000256" key="1">
    <source>
        <dbReference type="SAM" id="MobiDB-lite"/>
    </source>
</evidence>
<accession>A0ABN3CI23</accession>